<sequence length="271" mass="30563">MSSSTPLEQPSVAATTASDQGEREKAKPLLCIDELLYDESQSIENTETGLLAFGAKQLRTACYCRQLRIVKSGAECNDNKLGYVALLMKLKRAYAEMQELHVEGRISIAVIGAVPKRKCRHCIPRLLNVVFSDRFAHRLPELDQRPTRAELDTSQTQASSSIWVQIHEEFLSPRPEYAKLDSELVTFSKCNPGKIIHHDAGKLCEMWKDVSSRYNTALTNPKQSGNNENQFFSFCSENIDVLYMHEILRDKQGLLASVTGKLLKRARLNTM</sequence>
<dbReference type="Proteomes" id="UP000704712">
    <property type="component" value="Unassembled WGS sequence"/>
</dbReference>
<evidence type="ECO:0000313" key="4">
    <source>
        <dbReference type="Proteomes" id="UP000704712"/>
    </source>
</evidence>
<dbReference type="EMBL" id="JAACNO010001339">
    <property type="protein sequence ID" value="KAF4141501.1"/>
    <property type="molecule type" value="Genomic_DNA"/>
</dbReference>
<organism evidence="3 4">
    <name type="scientific">Phytophthora infestans</name>
    <name type="common">Potato late blight agent</name>
    <name type="synonym">Botrytis infestans</name>
    <dbReference type="NCBI Taxonomy" id="4787"/>
    <lineage>
        <taxon>Eukaryota</taxon>
        <taxon>Sar</taxon>
        <taxon>Stramenopiles</taxon>
        <taxon>Oomycota</taxon>
        <taxon>Peronosporomycetes</taxon>
        <taxon>Peronosporales</taxon>
        <taxon>Peronosporaceae</taxon>
        <taxon>Phytophthora</taxon>
    </lineage>
</organism>
<dbReference type="EMBL" id="JAACNO010002445">
    <property type="protein sequence ID" value="KAF4133151.1"/>
    <property type="molecule type" value="Genomic_DNA"/>
</dbReference>
<reference evidence="3" key="1">
    <citation type="submission" date="2020-03" db="EMBL/GenBank/DDBJ databases">
        <title>Hybrid Assembly of Korean Phytophthora infestans isolates.</title>
        <authorList>
            <person name="Prokchorchik M."/>
            <person name="Lee Y."/>
            <person name="Seo J."/>
            <person name="Cho J.-H."/>
            <person name="Park Y.-E."/>
            <person name="Jang D.-C."/>
            <person name="Im J.-S."/>
            <person name="Choi J.-G."/>
            <person name="Park H.-J."/>
            <person name="Lee G.-B."/>
            <person name="Lee Y.-G."/>
            <person name="Hong S.-Y."/>
            <person name="Cho K."/>
            <person name="Sohn K.H."/>
        </authorList>
    </citation>
    <scope>NUCLEOTIDE SEQUENCE</scope>
    <source>
        <strain evidence="3">KR_2_A2</strain>
    </source>
</reference>
<name>A0A8S9UL30_PHYIN</name>
<evidence type="ECO:0000256" key="1">
    <source>
        <dbReference type="SAM" id="MobiDB-lite"/>
    </source>
</evidence>
<dbReference type="AlphaFoldDB" id="A0A8S9UL30"/>
<proteinExistence type="predicted"/>
<evidence type="ECO:0000313" key="2">
    <source>
        <dbReference type="EMBL" id="KAF4133151.1"/>
    </source>
</evidence>
<feature type="region of interest" description="Disordered" evidence="1">
    <location>
        <begin position="1"/>
        <end position="21"/>
    </location>
</feature>
<comment type="caution">
    <text evidence="3">The sequence shown here is derived from an EMBL/GenBank/DDBJ whole genome shotgun (WGS) entry which is preliminary data.</text>
</comment>
<feature type="compositionally biased region" description="Polar residues" evidence="1">
    <location>
        <begin position="1"/>
        <end position="19"/>
    </location>
</feature>
<accession>A0A8S9UL30</accession>
<evidence type="ECO:0000313" key="3">
    <source>
        <dbReference type="EMBL" id="KAF4141501.1"/>
    </source>
</evidence>
<protein>
    <submittedName>
        <fullName evidence="3">Uncharacterized protein</fullName>
    </submittedName>
</protein>
<gene>
    <name evidence="3" type="ORF">GN958_ATG09299</name>
    <name evidence="2" type="ORF">GN958_ATG17658</name>
</gene>